<dbReference type="EMBL" id="KZ819670">
    <property type="protein sequence ID" value="PWN26690.1"/>
    <property type="molecule type" value="Genomic_DNA"/>
</dbReference>
<dbReference type="Proteomes" id="UP000245884">
    <property type="component" value="Unassembled WGS sequence"/>
</dbReference>
<keyword evidence="3" id="KW-1185">Reference proteome</keyword>
<name>A0A316UN60_9BASI</name>
<feature type="region of interest" description="Disordered" evidence="1">
    <location>
        <begin position="223"/>
        <end position="243"/>
    </location>
</feature>
<reference evidence="2 3" key="1">
    <citation type="journal article" date="2018" name="Mol. Biol. Evol.">
        <title>Broad Genomic Sampling Reveals a Smut Pathogenic Ancestry of the Fungal Clade Ustilaginomycotina.</title>
        <authorList>
            <person name="Kijpornyongpan T."/>
            <person name="Mondo S.J."/>
            <person name="Barry K."/>
            <person name="Sandor L."/>
            <person name="Lee J."/>
            <person name="Lipzen A."/>
            <person name="Pangilinan J."/>
            <person name="LaButti K."/>
            <person name="Hainaut M."/>
            <person name="Henrissat B."/>
            <person name="Grigoriev I.V."/>
            <person name="Spatafora J.W."/>
            <person name="Aime M.C."/>
        </authorList>
    </citation>
    <scope>NUCLEOTIDE SEQUENCE [LARGE SCALE GENOMIC DNA]</scope>
    <source>
        <strain evidence="2 3">MCA 5214</strain>
    </source>
</reference>
<feature type="compositionally biased region" description="Basic and acidic residues" evidence="1">
    <location>
        <begin position="127"/>
        <end position="145"/>
    </location>
</feature>
<dbReference type="AlphaFoldDB" id="A0A316UN60"/>
<accession>A0A316UN60</accession>
<sequence>MSAQRRAARGADDSLTSSLEEASTSVWSSSSEAVEQSASTSFQPDSLQGTSSTAESSGPETSQVSGSGEEGMTSEDGTLFDFHSSKNEEGIEEEALGMQLGEMSLSGVGSGQRSDEPASSSFTDSLEAQREAIRQRKGGGKDPAPRESTPALELPITRDRKQIKIDVPGPAKQKSRKVVRGPNGKPIFIFTEGNKTRVIGAPSWLLGGNHLDDLSEIDWKWSDEEEDSGRRGDQAEVADDSEP</sequence>
<feature type="compositionally biased region" description="Polar residues" evidence="1">
    <location>
        <begin position="42"/>
        <end position="66"/>
    </location>
</feature>
<feature type="region of interest" description="Disordered" evidence="1">
    <location>
        <begin position="1"/>
        <end position="185"/>
    </location>
</feature>
<organism evidence="2 3">
    <name type="scientific">Jaminaea rosea</name>
    <dbReference type="NCBI Taxonomy" id="1569628"/>
    <lineage>
        <taxon>Eukaryota</taxon>
        <taxon>Fungi</taxon>
        <taxon>Dikarya</taxon>
        <taxon>Basidiomycota</taxon>
        <taxon>Ustilaginomycotina</taxon>
        <taxon>Exobasidiomycetes</taxon>
        <taxon>Microstromatales</taxon>
        <taxon>Microstromatales incertae sedis</taxon>
        <taxon>Jaminaea</taxon>
    </lineage>
</organism>
<protein>
    <submittedName>
        <fullName evidence="2">Uncharacterized protein</fullName>
    </submittedName>
</protein>
<feature type="compositionally biased region" description="Low complexity" evidence="1">
    <location>
        <begin position="13"/>
        <end position="41"/>
    </location>
</feature>
<gene>
    <name evidence="2" type="ORF">BDZ90DRAFT_232816</name>
</gene>
<feature type="compositionally biased region" description="Polar residues" evidence="1">
    <location>
        <begin position="117"/>
        <end position="126"/>
    </location>
</feature>
<feature type="compositionally biased region" description="Basic and acidic residues" evidence="1">
    <location>
        <begin position="223"/>
        <end position="234"/>
    </location>
</feature>
<evidence type="ECO:0000313" key="2">
    <source>
        <dbReference type="EMBL" id="PWN26690.1"/>
    </source>
</evidence>
<proteinExistence type="predicted"/>
<dbReference type="RefSeq" id="XP_025361302.1">
    <property type="nucleotide sequence ID" value="XM_025506398.1"/>
</dbReference>
<dbReference type="GeneID" id="37028221"/>
<evidence type="ECO:0000256" key="1">
    <source>
        <dbReference type="SAM" id="MobiDB-lite"/>
    </source>
</evidence>
<evidence type="ECO:0000313" key="3">
    <source>
        <dbReference type="Proteomes" id="UP000245884"/>
    </source>
</evidence>